<organism evidence="9 10">
    <name type="scientific">Vibrio ishigakensis</name>
    <dbReference type="NCBI Taxonomy" id="1481914"/>
    <lineage>
        <taxon>Bacteria</taxon>
        <taxon>Pseudomonadati</taxon>
        <taxon>Pseudomonadota</taxon>
        <taxon>Gammaproteobacteria</taxon>
        <taxon>Vibrionales</taxon>
        <taxon>Vibrionaceae</taxon>
        <taxon>Vibrio</taxon>
    </lineage>
</organism>
<protein>
    <submittedName>
        <fullName evidence="9">Biopolymer transport protein exbD1</fullName>
    </submittedName>
</protein>
<dbReference type="RefSeq" id="WP_261835730.1">
    <property type="nucleotide sequence ID" value="NZ_AP024882.1"/>
</dbReference>
<keyword evidence="10" id="KW-1185">Reference proteome</keyword>
<evidence type="ECO:0000256" key="6">
    <source>
        <dbReference type="ARBA" id="ARBA00023136"/>
    </source>
</evidence>
<dbReference type="EMBL" id="BBRZ01000067">
    <property type="protein sequence ID" value="GAM57879.1"/>
    <property type="molecule type" value="Genomic_DNA"/>
</dbReference>
<evidence type="ECO:0000256" key="8">
    <source>
        <dbReference type="SAM" id="Phobius"/>
    </source>
</evidence>
<evidence type="ECO:0000313" key="9">
    <source>
        <dbReference type="EMBL" id="GAM57879.1"/>
    </source>
</evidence>
<dbReference type="GO" id="GO:0022857">
    <property type="term" value="F:transmembrane transporter activity"/>
    <property type="evidence" value="ECO:0007669"/>
    <property type="project" value="InterPro"/>
</dbReference>
<evidence type="ECO:0000256" key="7">
    <source>
        <dbReference type="RuleBase" id="RU003879"/>
    </source>
</evidence>
<keyword evidence="3" id="KW-1003">Cell membrane</keyword>
<keyword evidence="6 8" id="KW-0472">Membrane</keyword>
<dbReference type="Pfam" id="PF02472">
    <property type="entry name" value="ExbD"/>
    <property type="match status" value="1"/>
</dbReference>
<dbReference type="AlphaFoldDB" id="A0A0B8P4I5"/>
<gene>
    <name evidence="9" type="ORF">JCM19231_1390</name>
</gene>
<keyword evidence="5 8" id="KW-1133">Transmembrane helix</keyword>
<name>A0A0B8P4I5_9VIBR</name>
<evidence type="ECO:0000313" key="10">
    <source>
        <dbReference type="Proteomes" id="UP000031671"/>
    </source>
</evidence>
<dbReference type="PANTHER" id="PTHR30558:SF15">
    <property type="entry name" value="BIOPOLYMER TRANSPORT PROTEIN EXBD1"/>
    <property type="match status" value="1"/>
</dbReference>
<evidence type="ECO:0000256" key="1">
    <source>
        <dbReference type="ARBA" id="ARBA00004162"/>
    </source>
</evidence>
<evidence type="ECO:0000256" key="3">
    <source>
        <dbReference type="ARBA" id="ARBA00022475"/>
    </source>
</evidence>
<feature type="transmembrane region" description="Helical" evidence="8">
    <location>
        <begin position="20"/>
        <end position="39"/>
    </location>
</feature>
<dbReference type="GO" id="GO:0005886">
    <property type="term" value="C:plasma membrane"/>
    <property type="evidence" value="ECO:0007669"/>
    <property type="project" value="UniProtKB-SubCell"/>
</dbReference>
<accession>A0A0B8P4I5</accession>
<keyword evidence="4 7" id="KW-0812">Transmembrane</keyword>
<evidence type="ECO:0000256" key="5">
    <source>
        <dbReference type="ARBA" id="ARBA00022989"/>
    </source>
</evidence>
<proteinExistence type="inferred from homology"/>
<keyword evidence="7" id="KW-0653">Protein transport</keyword>
<reference evidence="9 10" key="2">
    <citation type="submission" date="2015-01" db="EMBL/GenBank/DDBJ databases">
        <authorList>
            <consortium name="NBRP consortium"/>
            <person name="Sawabe T."/>
            <person name="Meirelles P."/>
            <person name="Feng G."/>
            <person name="Sayaka M."/>
            <person name="Hattori M."/>
            <person name="Ohkuma M."/>
        </authorList>
    </citation>
    <scope>NUCLEOTIDE SEQUENCE [LARGE SCALE GENOMIC DNA]</scope>
    <source>
        <strain evidence="10">JCM 19231</strain>
    </source>
</reference>
<evidence type="ECO:0000256" key="4">
    <source>
        <dbReference type="ARBA" id="ARBA00022692"/>
    </source>
</evidence>
<evidence type="ECO:0000256" key="2">
    <source>
        <dbReference type="ARBA" id="ARBA00005811"/>
    </source>
</evidence>
<comment type="subcellular location">
    <subcellularLocation>
        <location evidence="1">Cell membrane</location>
        <topology evidence="1">Single-pass membrane protein</topology>
    </subcellularLocation>
    <subcellularLocation>
        <location evidence="7">Cell membrane</location>
        <topology evidence="7">Single-pass type II membrane protein</topology>
    </subcellularLocation>
</comment>
<comment type="caution">
    <text evidence="9">The sequence shown here is derived from an EMBL/GenBank/DDBJ whole genome shotgun (WGS) entry which is preliminary data.</text>
</comment>
<sequence>MIKSQSNLFEEEFKPDLTPLLDIIFIVMVFLLLTANISIKTMEVAIPQTEDAEVLNDQDKQVIAVNILASDPKWAIDGKSYSDWDEFTQALLTEVNKTDTASKEKRDLIISPDKAADVESMLKVLAWLQNNNISATNIVMEENK</sequence>
<dbReference type="GO" id="GO:0015031">
    <property type="term" value="P:protein transport"/>
    <property type="evidence" value="ECO:0007669"/>
    <property type="project" value="UniProtKB-KW"/>
</dbReference>
<comment type="similarity">
    <text evidence="2 7">Belongs to the ExbD/TolR family.</text>
</comment>
<dbReference type="InterPro" id="IPR003400">
    <property type="entry name" value="ExbD"/>
</dbReference>
<dbReference type="PANTHER" id="PTHR30558">
    <property type="entry name" value="EXBD MEMBRANE COMPONENT OF PMF-DRIVEN MACROMOLECULE IMPORT SYSTEM"/>
    <property type="match status" value="1"/>
</dbReference>
<dbReference type="Proteomes" id="UP000031671">
    <property type="component" value="Unassembled WGS sequence"/>
</dbReference>
<reference evidence="9 10" key="1">
    <citation type="submission" date="2015-01" db="EMBL/GenBank/DDBJ databases">
        <title>Vibrio sp. C1 JCM 19231 whole genome shotgun sequence.</title>
        <authorList>
            <person name="Sawabe T."/>
            <person name="Meirelles P."/>
            <person name="Feng G."/>
            <person name="Sayaka M."/>
            <person name="Hattori M."/>
            <person name="Ohkuma M."/>
        </authorList>
    </citation>
    <scope>NUCLEOTIDE SEQUENCE [LARGE SCALE GENOMIC DNA]</scope>
    <source>
        <strain evidence="10">JCM 19231</strain>
    </source>
</reference>
<keyword evidence="7" id="KW-0813">Transport</keyword>